<protein>
    <recommendedName>
        <fullName evidence="8">Ubiquinone biosynthesis protein</fullName>
    </recommendedName>
</protein>
<evidence type="ECO:0000313" key="11">
    <source>
        <dbReference type="Proteomes" id="UP000030746"/>
    </source>
</evidence>
<keyword evidence="7 8" id="KW-0496">Mitochondrion</keyword>
<comment type="subcellular location">
    <subcellularLocation>
        <location evidence="1 8">Mitochondrion</location>
    </subcellularLocation>
</comment>
<comment type="function">
    <text evidence="8">Membrane-associated protein that warps the membrane surface to access and bind aromatic isoprenes with high specificity, including ubiquinone (CoQ) isoprene intermediates and presents them directly to Coq7, therefore facilitating the Coq7-mediated hydroxylase step. Participates in the biosynthesis of coenzyme Q, also named ubiquinone, an essential lipid-soluble electron transporter for aerobic cellular respiration.</text>
</comment>
<comment type="pathway">
    <text evidence="2 8">Cofactor biosynthesis; ubiquinone biosynthesis.</text>
</comment>
<evidence type="ECO:0000256" key="4">
    <source>
        <dbReference type="ARBA" id="ARBA00022688"/>
    </source>
</evidence>
<dbReference type="InterPro" id="IPR012762">
    <property type="entry name" value="Ubiq_biosynth_COQ9"/>
</dbReference>
<dbReference type="STRING" id="225164.V3ZGL1"/>
<dbReference type="AlphaFoldDB" id="V3ZGL1"/>
<keyword evidence="6 8" id="KW-0446">Lipid-binding</keyword>
<sequence>RVGWKLVHYFYTNSNQQLADQLAEQVSKTQAEGVKIKTRPFIRDAVETRLRMILPYKEKWPQAMALQTLPPNAVESWENLSKLMDDIWFYAGDRSTDFNWYTKRASLATVYKSTEIYMIQDNSDDQMQTWQFLDRRLDDLTGFSSRARNVSK</sequence>
<feature type="domain" description="COQ9 C-terminal" evidence="9">
    <location>
        <begin position="75"/>
        <end position="141"/>
    </location>
</feature>
<dbReference type="Pfam" id="PF08511">
    <property type="entry name" value="COQ9"/>
    <property type="match status" value="1"/>
</dbReference>
<dbReference type="CTD" id="20232260"/>
<dbReference type="GO" id="GO:0006744">
    <property type="term" value="P:ubiquinone biosynthetic process"/>
    <property type="evidence" value="ECO:0007669"/>
    <property type="project" value="UniProtKB-UniRule"/>
</dbReference>
<evidence type="ECO:0000256" key="5">
    <source>
        <dbReference type="ARBA" id="ARBA00022946"/>
    </source>
</evidence>
<gene>
    <name evidence="10" type="ORF">LOTGIDRAFT_123544</name>
</gene>
<keyword evidence="4 8" id="KW-0831">Ubiquinone biosynthesis</keyword>
<dbReference type="InterPro" id="IPR013718">
    <property type="entry name" value="COQ9_C"/>
</dbReference>
<dbReference type="OrthoDB" id="619536at2759"/>
<name>V3ZGL1_LOTGI</name>
<dbReference type="GO" id="GO:0008289">
    <property type="term" value="F:lipid binding"/>
    <property type="evidence" value="ECO:0007669"/>
    <property type="project" value="UniProtKB-UniRule"/>
</dbReference>
<evidence type="ECO:0000256" key="3">
    <source>
        <dbReference type="ARBA" id="ARBA00010766"/>
    </source>
</evidence>
<dbReference type="PANTHER" id="PTHR21427:SF19">
    <property type="entry name" value="UBIQUINONE BIOSYNTHESIS PROTEIN COQ9, MITOCHONDRIAL"/>
    <property type="match status" value="1"/>
</dbReference>
<keyword evidence="5" id="KW-0809">Transit peptide</keyword>
<dbReference type="GeneID" id="20232260"/>
<dbReference type="OMA" id="HQIANED"/>
<dbReference type="GO" id="GO:0005743">
    <property type="term" value="C:mitochondrial inner membrane"/>
    <property type="evidence" value="ECO:0007669"/>
    <property type="project" value="TreeGrafter"/>
</dbReference>
<dbReference type="PANTHER" id="PTHR21427">
    <property type="entry name" value="UBIQUINONE BIOSYNTHESIS PROTEIN COQ9, MITOCHONDRIAL"/>
    <property type="match status" value="1"/>
</dbReference>
<dbReference type="FunFam" id="1.10.357.10:FF:000004">
    <property type="entry name" value="Ubiquinone biosynthesis protein COQ9, mitochondrial"/>
    <property type="match status" value="1"/>
</dbReference>
<dbReference type="NCBIfam" id="TIGR02396">
    <property type="entry name" value="diverge_rpsU"/>
    <property type="match status" value="1"/>
</dbReference>
<accession>V3ZGL1</accession>
<evidence type="ECO:0000256" key="6">
    <source>
        <dbReference type="ARBA" id="ARBA00023121"/>
    </source>
</evidence>
<proteinExistence type="inferred from homology"/>
<evidence type="ECO:0000313" key="10">
    <source>
        <dbReference type="EMBL" id="ESO90333.1"/>
    </source>
</evidence>
<feature type="non-terminal residue" evidence="10">
    <location>
        <position position="1"/>
    </location>
</feature>
<dbReference type="EMBL" id="KB202444">
    <property type="protein sequence ID" value="ESO90333.1"/>
    <property type="molecule type" value="Genomic_DNA"/>
</dbReference>
<reference evidence="10 11" key="1">
    <citation type="journal article" date="2013" name="Nature">
        <title>Insights into bilaterian evolution from three spiralian genomes.</title>
        <authorList>
            <person name="Simakov O."/>
            <person name="Marletaz F."/>
            <person name="Cho S.J."/>
            <person name="Edsinger-Gonzales E."/>
            <person name="Havlak P."/>
            <person name="Hellsten U."/>
            <person name="Kuo D.H."/>
            <person name="Larsson T."/>
            <person name="Lv J."/>
            <person name="Arendt D."/>
            <person name="Savage R."/>
            <person name="Osoegawa K."/>
            <person name="de Jong P."/>
            <person name="Grimwood J."/>
            <person name="Chapman J.A."/>
            <person name="Shapiro H."/>
            <person name="Aerts A."/>
            <person name="Otillar R.P."/>
            <person name="Terry A.Y."/>
            <person name="Boore J.L."/>
            <person name="Grigoriev I.V."/>
            <person name="Lindberg D.R."/>
            <person name="Seaver E.C."/>
            <person name="Weisblat D.A."/>
            <person name="Putnam N.H."/>
            <person name="Rokhsar D.S."/>
        </authorList>
    </citation>
    <scope>NUCLEOTIDE SEQUENCE [LARGE SCALE GENOMIC DNA]</scope>
</reference>
<dbReference type="KEGG" id="lgi:LOTGIDRAFT_123544"/>
<comment type="similarity">
    <text evidence="3 8">Belongs to the COQ9 family.</text>
</comment>
<dbReference type="Proteomes" id="UP000030746">
    <property type="component" value="Unassembled WGS sequence"/>
</dbReference>
<dbReference type="HOGENOM" id="CLU_057411_0_0_1"/>
<evidence type="ECO:0000256" key="7">
    <source>
        <dbReference type="ARBA" id="ARBA00023128"/>
    </source>
</evidence>
<dbReference type="RefSeq" id="XP_009059005.1">
    <property type="nucleotide sequence ID" value="XM_009060757.1"/>
</dbReference>
<keyword evidence="11" id="KW-1185">Reference proteome</keyword>
<evidence type="ECO:0000256" key="8">
    <source>
        <dbReference type="RuleBase" id="RU366063"/>
    </source>
</evidence>
<evidence type="ECO:0000256" key="2">
    <source>
        <dbReference type="ARBA" id="ARBA00004749"/>
    </source>
</evidence>
<evidence type="ECO:0000256" key="1">
    <source>
        <dbReference type="ARBA" id="ARBA00004173"/>
    </source>
</evidence>
<evidence type="ECO:0000259" key="9">
    <source>
        <dbReference type="Pfam" id="PF08511"/>
    </source>
</evidence>
<dbReference type="UniPathway" id="UPA00232"/>
<dbReference type="Gene3D" id="1.10.357.10">
    <property type="entry name" value="Tetracycline Repressor, domain 2"/>
    <property type="match status" value="1"/>
</dbReference>
<organism evidence="10 11">
    <name type="scientific">Lottia gigantea</name>
    <name type="common">Giant owl limpet</name>
    <dbReference type="NCBI Taxonomy" id="225164"/>
    <lineage>
        <taxon>Eukaryota</taxon>
        <taxon>Metazoa</taxon>
        <taxon>Spiralia</taxon>
        <taxon>Lophotrochozoa</taxon>
        <taxon>Mollusca</taxon>
        <taxon>Gastropoda</taxon>
        <taxon>Patellogastropoda</taxon>
        <taxon>Lottioidea</taxon>
        <taxon>Lottiidae</taxon>
        <taxon>Lottia</taxon>
    </lineage>
</organism>